<organism evidence="2 3">
    <name type="scientific">Candidatus Tagabacteria bacterium RIFCSPLOWO2_01_FULL_42_9</name>
    <dbReference type="NCBI Taxonomy" id="1802296"/>
    <lineage>
        <taxon>Bacteria</taxon>
        <taxon>Candidatus Tagaibacteriota</taxon>
    </lineage>
</organism>
<accession>A0A1G2LVV7</accession>
<dbReference type="AlphaFoldDB" id="A0A1G2LVV7"/>
<dbReference type="Gene3D" id="3.40.50.150">
    <property type="entry name" value="Vaccinia Virus protein VP39"/>
    <property type="match status" value="1"/>
</dbReference>
<evidence type="ECO:0000259" key="1">
    <source>
        <dbReference type="Pfam" id="PF08241"/>
    </source>
</evidence>
<dbReference type="Proteomes" id="UP000178116">
    <property type="component" value="Unassembled WGS sequence"/>
</dbReference>
<dbReference type="Pfam" id="PF08241">
    <property type="entry name" value="Methyltransf_11"/>
    <property type="match status" value="1"/>
</dbReference>
<name>A0A1G2LVV7_9BACT</name>
<dbReference type="InterPro" id="IPR029063">
    <property type="entry name" value="SAM-dependent_MTases_sf"/>
</dbReference>
<evidence type="ECO:0000313" key="3">
    <source>
        <dbReference type="Proteomes" id="UP000178116"/>
    </source>
</evidence>
<evidence type="ECO:0000313" key="2">
    <source>
        <dbReference type="EMBL" id="OHA15778.1"/>
    </source>
</evidence>
<comment type="caution">
    <text evidence="2">The sequence shown here is derived from an EMBL/GenBank/DDBJ whole genome shotgun (WGS) entry which is preliminary data.</text>
</comment>
<dbReference type="CDD" id="cd02440">
    <property type="entry name" value="AdoMet_MTases"/>
    <property type="match status" value="1"/>
</dbReference>
<dbReference type="SUPFAM" id="SSF53335">
    <property type="entry name" value="S-adenosyl-L-methionine-dependent methyltransferases"/>
    <property type="match status" value="1"/>
</dbReference>
<protein>
    <recommendedName>
        <fullName evidence="1">Methyltransferase type 11 domain-containing protein</fullName>
    </recommendedName>
</protein>
<proteinExistence type="predicted"/>
<sequence>MKNLGYKTTLRFYRMKFKVKLDRFNHQAELPDYFGPMIGDKKEVTIAELATGPICTIGNLWKNIKVRLYASDILQNEFASLWKEHNAIPVIPVEYQNIEHLAYPDNFFDIVHCVNALDHTLNPKQALKEILRVCKPGGWIYLRHSPDQMKKYRGMHAWDINMVDGETVFSNEKEKFLLSEFGDFKTRAGHEFKRKDLIVSILHKPNIINAVHQIS</sequence>
<dbReference type="EMBL" id="MHRA01000011">
    <property type="protein sequence ID" value="OHA15778.1"/>
    <property type="molecule type" value="Genomic_DNA"/>
</dbReference>
<reference evidence="2 3" key="1">
    <citation type="journal article" date="2016" name="Nat. Commun.">
        <title>Thousands of microbial genomes shed light on interconnected biogeochemical processes in an aquifer system.</title>
        <authorList>
            <person name="Anantharaman K."/>
            <person name="Brown C.T."/>
            <person name="Hug L.A."/>
            <person name="Sharon I."/>
            <person name="Castelle C.J."/>
            <person name="Probst A.J."/>
            <person name="Thomas B.C."/>
            <person name="Singh A."/>
            <person name="Wilkins M.J."/>
            <person name="Karaoz U."/>
            <person name="Brodie E.L."/>
            <person name="Williams K.H."/>
            <person name="Hubbard S.S."/>
            <person name="Banfield J.F."/>
        </authorList>
    </citation>
    <scope>NUCLEOTIDE SEQUENCE [LARGE SCALE GENOMIC DNA]</scope>
</reference>
<dbReference type="GO" id="GO:0008757">
    <property type="term" value="F:S-adenosylmethionine-dependent methyltransferase activity"/>
    <property type="evidence" value="ECO:0007669"/>
    <property type="project" value="InterPro"/>
</dbReference>
<dbReference type="InterPro" id="IPR013216">
    <property type="entry name" value="Methyltransf_11"/>
</dbReference>
<feature type="domain" description="Methyltransferase type 11" evidence="1">
    <location>
        <begin position="62"/>
        <end position="141"/>
    </location>
</feature>
<gene>
    <name evidence="2" type="ORF">A3A10_00045</name>
</gene>